<evidence type="ECO:0000256" key="1">
    <source>
        <dbReference type="ARBA" id="ARBA00004370"/>
    </source>
</evidence>
<reference evidence="8 9" key="1">
    <citation type="submission" date="2024-02" db="EMBL/GenBank/DDBJ databases">
        <authorList>
            <person name="Chen Y."/>
            <person name="Shah S."/>
            <person name="Dougan E. K."/>
            <person name="Thang M."/>
            <person name="Chan C."/>
        </authorList>
    </citation>
    <scope>NUCLEOTIDE SEQUENCE [LARGE SCALE GENOMIC DNA]</scope>
</reference>
<sequence length="461" mass="50676">DTLKKTVAVDGIGFDAAYTASNSFQTVNTGIKNDDSVYTHAEAECAVYSATIETAAGPALSLDFLNYLRKLPVIWSQDHVQAYFDFLETFGTHFVKSATFGARFGEQSQITTSQWMYLDSMMDVAEAAKASVMSLANMETNVSHEEIVKFQTSTADRKMYSKGAKPSDNMTQWQQQSFANPIPIDLQVRPIHDLFSVEFYGDLLKDFLGAARFWALRSNIQKMFGTYCDALLQKNIVTNCSAPSDQPAFPVCPFYIQVTNQYSAAYQDKGTGAESNLGMYRPEAANGEDFPYYIGDACVDKHDKNPPYPSMVLKKSRTMNNTLLPPIAMVWNWDDAGTGGDHDGGFMTPRCKDGFVALGTVGEQFLHNHDINREQGPPPSLWPNLMCVAAEFAVANGNLSSIWTSHKSGGHYQGSVFMGLPFDTNTPEGTVSSPCFGTSGYPDSFKAPLLDPNIIKLCAIS</sequence>
<evidence type="ECO:0000313" key="9">
    <source>
        <dbReference type="Proteomes" id="UP001642464"/>
    </source>
</evidence>
<evidence type="ECO:0000259" key="7">
    <source>
        <dbReference type="PROSITE" id="PS51412"/>
    </source>
</evidence>
<evidence type="ECO:0000256" key="5">
    <source>
        <dbReference type="ARBA" id="ARBA00023136"/>
    </source>
</evidence>
<dbReference type="Pfam" id="PF01823">
    <property type="entry name" value="MACPF"/>
    <property type="match status" value="1"/>
</dbReference>
<keyword evidence="6" id="KW-1015">Disulfide bond</keyword>
<proteinExistence type="predicted"/>
<feature type="domain" description="MACPF" evidence="7">
    <location>
        <begin position="1"/>
        <end position="235"/>
    </location>
</feature>
<dbReference type="PROSITE" id="PS51412">
    <property type="entry name" value="MACPF_2"/>
    <property type="match status" value="1"/>
</dbReference>
<evidence type="ECO:0000256" key="4">
    <source>
        <dbReference type="ARBA" id="ARBA00022852"/>
    </source>
</evidence>
<dbReference type="InterPro" id="IPR020863">
    <property type="entry name" value="MACPF_CS"/>
</dbReference>
<accession>A0ABP0M947</accession>
<organism evidence="8 9">
    <name type="scientific">Durusdinium trenchii</name>
    <dbReference type="NCBI Taxonomy" id="1381693"/>
    <lineage>
        <taxon>Eukaryota</taxon>
        <taxon>Sar</taxon>
        <taxon>Alveolata</taxon>
        <taxon>Dinophyceae</taxon>
        <taxon>Suessiales</taxon>
        <taxon>Symbiodiniaceae</taxon>
        <taxon>Durusdinium</taxon>
    </lineage>
</organism>
<keyword evidence="4" id="KW-0204">Cytolysis</keyword>
<evidence type="ECO:0000256" key="6">
    <source>
        <dbReference type="ARBA" id="ARBA00023157"/>
    </source>
</evidence>
<keyword evidence="5" id="KW-0472">Membrane</keyword>
<dbReference type="PANTHER" id="PTHR45742:SF8">
    <property type="entry name" value="FLOCCULATION PROTEIN FLO11"/>
    <property type="match status" value="1"/>
</dbReference>
<comment type="subcellular location">
    <subcellularLocation>
        <location evidence="1">Membrane</location>
    </subcellularLocation>
    <subcellularLocation>
        <location evidence="2">Secreted</location>
    </subcellularLocation>
</comment>
<evidence type="ECO:0000256" key="3">
    <source>
        <dbReference type="ARBA" id="ARBA00022525"/>
    </source>
</evidence>
<comment type="caution">
    <text evidence="8">The sequence shown here is derived from an EMBL/GenBank/DDBJ whole genome shotgun (WGS) entry which is preliminary data.</text>
</comment>
<dbReference type="PROSITE" id="PS00279">
    <property type="entry name" value="MACPF_1"/>
    <property type="match status" value="1"/>
</dbReference>
<name>A0ABP0M947_9DINO</name>
<dbReference type="SMART" id="SM00457">
    <property type="entry name" value="MACPF"/>
    <property type="match status" value="1"/>
</dbReference>
<dbReference type="EMBL" id="CAXAMM010020502">
    <property type="protein sequence ID" value="CAK9048029.1"/>
    <property type="molecule type" value="Genomic_DNA"/>
</dbReference>
<evidence type="ECO:0000256" key="2">
    <source>
        <dbReference type="ARBA" id="ARBA00004613"/>
    </source>
</evidence>
<dbReference type="InterPro" id="IPR020864">
    <property type="entry name" value="MACPF"/>
</dbReference>
<evidence type="ECO:0000313" key="8">
    <source>
        <dbReference type="EMBL" id="CAK9048029.1"/>
    </source>
</evidence>
<dbReference type="PANTHER" id="PTHR45742">
    <property type="entry name" value="COMPLEMENT COMPONENT C6"/>
    <property type="match status" value="1"/>
</dbReference>
<dbReference type="Proteomes" id="UP001642464">
    <property type="component" value="Unassembled WGS sequence"/>
</dbReference>
<protein>
    <submittedName>
        <fullName evidence="8">Outer membrane protein PmpB</fullName>
    </submittedName>
</protein>
<feature type="non-terminal residue" evidence="8">
    <location>
        <position position="1"/>
    </location>
</feature>
<keyword evidence="3" id="KW-0964">Secreted</keyword>
<keyword evidence="9" id="KW-1185">Reference proteome</keyword>
<gene>
    <name evidence="8" type="ORF">SCF082_LOCUS26816</name>
</gene>